<evidence type="ECO:0000259" key="6">
    <source>
        <dbReference type="Pfam" id="PF09864"/>
    </source>
</evidence>
<keyword evidence="3" id="KW-0564">Palmitate</keyword>
<comment type="caution">
    <text evidence="7">The sequence shown here is derived from an EMBL/GenBank/DDBJ whole genome shotgun (WGS) entry which is preliminary data.</text>
</comment>
<gene>
    <name evidence="7" type="ORF">U0C82_07650</name>
</gene>
<dbReference type="Pfam" id="PF09864">
    <property type="entry name" value="MliC"/>
    <property type="match status" value="1"/>
</dbReference>
<accession>A0ABU5I1C0</accession>
<evidence type="ECO:0000313" key="7">
    <source>
        <dbReference type="EMBL" id="MDY8109016.1"/>
    </source>
</evidence>
<protein>
    <submittedName>
        <fullName evidence="7">MliC family protein</fullName>
    </submittedName>
</protein>
<evidence type="ECO:0000256" key="4">
    <source>
        <dbReference type="ARBA" id="ARBA00023288"/>
    </source>
</evidence>
<name>A0ABU5I1C0_9HYPH</name>
<keyword evidence="2" id="KW-0472">Membrane</keyword>
<dbReference type="EMBL" id="JAXLPB010000002">
    <property type="protein sequence ID" value="MDY8109016.1"/>
    <property type="molecule type" value="Genomic_DNA"/>
</dbReference>
<dbReference type="InterPro" id="IPR018660">
    <property type="entry name" value="MliC"/>
</dbReference>
<keyword evidence="8" id="KW-1185">Reference proteome</keyword>
<feature type="chain" id="PRO_5045057468" evidence="5">
    <location>
        <begin position="20"/>
        <end position="131"/>
    </location>
</feature>
<dbReference type="RefSeq" id="WP_322186479.1">
    <property type="nucleotide sequence ID" value="NZ_JAXLPB010000002.1"/>
</dbReference>
<dbReference type="SUPFAM" id="SSF141488">
    <property type="entry name" value="YdhA-like"/>
    <property type="match status" value="1"/>
</dbReference>
<evidence type="ECO:0000256" key="3">
    <source>
        <dbReference type="ARBA" id="ARBA00023139"/>
    </source>
</evidence>
<reference evidence="7 8" key="1">
    <citation type="submission" date="2023-12" db="EMBL/GenBank/DDBJ databases">
        <title>Description of Novel Strain Fulvimarina sp. 2208YS6-2-32 isolated from Uroteuthis (Photololigo) edulis.</title>
        <authorList>
            <person name="Park J.-S."/>
        </authorList>
    </citation>
    <scope>NUCLEOTIDE SEQUENCE [LARGE SCALE GENOMIC DNA]</scope>
    <source>
        <strain evidence="7 8">2208YS6-2-32</strain>
    </source>
</reference>
<feature type="signal peptide" evidence="5">
    <location>
        <begin position="1"/>
        <end position="19"/>
    </location>
</feature>
<dbReference type="Gene3D" id="2.40.128.200">
    <property type="match status" value="1"/>
</dbReference>
<organism evidence="7 8">
    <name type="scientific">Fulvimarina uroteuthidis</name>
    <dbReference type="NCBI Taxonomy" id="3098149"/>
    <lineage>
        <taxon>Bacteria</taxon>
        <taxon>Pseudomonadati</taxon>
        <taxon>Pseudomonadota</taxon>
        <taxon>Alphaproteobacteria</taxon>
        <taxon>Hyphomicrobiales</taxon>
        <taxon>Aurantimonadaceae</taxon>
        <taxon>Fulvimarina</taxon>
    </lineage>
</organism>
<evidence type="ECO:0000256" key="2">
    <source>
        <dbReference type="ARBA" id="ARBA00023136"/>
    </source>
</evidence>
<evidence type="ECO:0000256" key="1">
    <source>
        <dbReference type="ARBA" id="ARBA00022729"/>
    </source>
</evidence>
<dbReference type="InterPro" id="IPR036328">
    <property type="entry name" value="MliC_sf"/>
</dbReference>
<evidence type="ECO:0000313" key="8">
    <source>
        <dbReference type="Proteomes" id="UP001294412"/>
    </source>
</evidence>
<keyword evidence="4" id="KW-0449">Lipoprotein</keyword>
<keyword evidence="1 5" id="KW-0732">Signal</keyword>
<dbReference type="Proteomes" id="UP001294412">
    <property type="component" value="Unassembled WGS sequence"/>
</dbReference>
<feature type="domain" description="C-type lysozyme inhibitor" evidence="6">
    <location>
        <begin position="57"/>
        <end position="118"/>
    </location>
</feature>
<proteinExistence type="predicted"/>
<evidence type="ECO:0000256" key="5">
    <source>
        <dbReference type="SAM" id="SignalP"/>
    </source>
</evidence>
<sequence length="131" mass="13901">MRSFLAAAALAGLSSVSFAQQAAEPAPRVLEEITLSLEGPVDRQSVTYACRASEDAEPNRITVDYINLPHSNLAIVPVDGHPTLFASVVSASGARYVSGAKVWWTRGPRGDLYDETQGGIAGSILCRVERG</sequence>